<proteinExistence type="predicted"/>
<dbReference type="RefSeq" id="WP_317505737.1">
    <property type="nucleotide sequence ID" value="NZ_JAWLKI010000041.1"/>
</dbReference>
<comment type="caution">
    <text evidence="2">The sequence shown here is derived from an EMBL/GenBank/DDBJ whole genome shotgun (WGS) entry which is preliminary data.</text>
</comment>
<evidence type="ECO:0000256" key="1">
    <source>
        <dbReference type="SAM" id="Phobius"/>
    </source>
</evidence>
<feature type="transmembrane region" description="Helical" evidence="1">
    <location>
        <begin position="28"/>
        <end position="45"/>
    </location>
</feature>
<evidence type="ECO:0000313" key="3">
    <source>
        <dbReference type="Proteomes" id="UP001185779"/>
    </source>
</evidence>
<reference evidence="2 3" key="1">
    <citation type="submission" date="2023-10" db="EMBL/GenBank/DDBJ databases">
        <title>Development of a sustainable strategy for remediation of hydrocarbon-contaminated territories based on the waste exchange concept.</title>
        <authorList>
            <person name="Krivoruchko A."/>
        </authorList>
    </citation>
    <scope>NUCLEOTIDE SEQUENCE [LARGE SCALE GENOMIC DNA]</scope>
    <source>
        <strain evidence="2 3">IEGM 1266</strain>
    </source>
</reference>
<keyword evidence="1" id="KW-1133">Transmembrane helix</keyword>
<evidence type="ECO:0000313" key="2">
    <source>
        <dbReference type="EMBL" id="MDV6310047.1"/>
    </source>
</evidence>
<dbReference type="Proteomes" id="UP001185779">
    <property type="component" value="Unassembled WGS sequence"/>
</dbReference>
<gene>
    <name evidence="2" type="ORF">R3P94_22545</name>
</gene>
<sequence>MHSTDSLLLAAEGEVGTQTLTSWIKDNVFAVIILAIACVAGMGAMRQNASKVITVAALSVVVLMLVGIAGSAATQQTVMSWALSMFGL</sequence>
<organism evidence="2 3">
    <name type="scientific">Gordonia amicalis</name>
    <dbReference type="NCBI Taxonomy" id="89053"/>
    <lineage>
        <taxon>Bacteria</taxon>
        <taxon>Bacillati</taxon>
        <taxon>Actinomycetota</taxon>
        <taxon>Actinomycetes</taxon>
        <taxon>Mycobacteriales</taxon>
        <taxon>Gordoniaceae</taxon>
        <taxon>Gordonia</taxon>
    </lineage>
</organism>
<accession>A0ABU4DJX9</accession>
<keyword evidence="3" id="KW-1185">Reference proteome</keyword>
<dbReference type="EMBL" id="JAWLKI010000041">
    <property type="protein sequence ID" value="MDV6310047.1"/>
    <property type="molecule type" value="Genomic_DNA"/>
</dbReference>
<keyword evidence="1" id="KW-0812">Transmembrane</keyword>
<feature type="transmembrane region" description="Helical" evidence="1">
    <location>
        <begin position="52"/>
        <end position="73"/>
    </location>
</feature>
<protein>
    <submittedName>
        <fullName evidence="2">Uncharacterized protein</fullName>
    </submittedName>
</protein>
<keyword evidence="1" id="KW-0472">Membrane</keyword>
<name>A0ABU4DJX9_9ACTN</name>